<feature type="region of interest" description="Actin-binding" evidence="5">
    <location>
        <begin position="354"/>
        <end position="376"/>
    </location>
</feature>
<dbReference type="Gene3D" id="1.20.58.530">
    <property type="match status" value="1"/>
</dbReference>
<feature type="domain" description="MyTH4" evidence="7">
    <location>
        <begin position="635"/>
        <end position="783"/>
    </location>
</feature>
<dbReference type="InterPro" id="IPR000048">
    <property type="entry name" value="IQ_motif_EF-hand-BS"/>
</dbReference>
<comment type="similarity">
    <text evidence="5">Belongs to the TRAFAC class myosin-kinesin ATPase superfamily. Myosin family.</text>
</comment>
<evidence type="ECO:0000256" key="4">
    <source>
        <dbReference type="ARBA" id="ARBA00023175"/>
    </source>
</evidence>
<feature type="domain" description="Myosin motor" evidence="8">
    <location>
        <begin position="1"/>
        <end position="475"/>
    </location>
</feature>
<evidence type="ECO:0000256" key="5">
    <source>
        <dbReference type="PROSITE-ProRule" id="PRU00782"/>
    </source>
</evidence>
<dbReference type="WBParaSite" id="PSAMB.scaffold898size38992.g9634.t1">
    <property type="protein sequence ID" value="PSAMB.scaffold898size38992.g9634.t1"/>
    <property type="gene ID" value="PSAMB.scaffold898size38992.g9634"/>
</dbReference>
<feature type="region of interest" description="Disordered" evidence="6">
    <location>
        <begin position="886"/>
        <end position="984"/>
    </location>
</feature>
<evidence type="ECO:0000259" key="8">
    <source>
        <dbReference type="PROSITE" id="PS51456"/>
    </source>
</evidence>
<feature type="region of interest" description="Disordered" evidence="6">
    <location>
        <begin position="1025"/>
        <end position="1054"/>
    </location>
</feature>
<feature type="compositionally biased region" description="Basic and acidic residues" evidence="6">
    <location>
        <begin position="886"/>
        <end position="896"/>
    </location>
</feature>
<keyword evidence="5" id="KW-0009">Actin-binding</keyword>
<organism evidence="9 10">
    <name type="scientific">Plectus sambesii</name>
    <dbReference type="NCBI Taxonomy" id="2011161"/>
    <lineage>
        <taxon>Eukaryota</taxon>
        <taxon>Metazoa</taxon>
        <taxon>Ecdysozoa</taxon>
        <taxon>Nematoda</taxon>
        <taxon>Chromadorea</taxon>
        <taxon>Plectida</taxon>
        <taxon>Plectina</taxon>
        <taxon>Plectoidea</taxon>
        <taxon>Plectidae</taxon>
        <taxon>Plectus</taxon>
    </lineage>
</organism>
<dbReference type="PROSITE" id="PS51016">
    <property type="entry name" value="MYTH4"/>
    <property type="match status" value="1"/>
</dbReference>
<keyword evidence="3 5" id="KW-0518">Myosin</keyword>
<dbReference type="PANTHER" id="PTHR22692">
    <property type="entry name" value="MYOSIN VII, XV"/>
    <property type="match status" value="1"/>
</dbReference>
<dbReference type="Gene3D" id="3.40.850.10">
    <property type="entry name" value="Kinesin motor domain"/>
    <property type="match status" value="2"/>
</dbReference>
<dbReference type="Pfam" id="PF00784">
    <property type="entry name" value="MyTH4"/>
    <property type="match status" value="1"/>
</dbReference>
<protein>
    <submittedName>
        <fullName evidence="10">Uncharacterized protein</fullName>
    </submittedName>
</protein>
<dbReference type="Gene3D" id="1.25.40.530">
    <property type="entry name" value="MyTH4 domain"/>
    <property type="match status" value="2"/>
</dbReference>
<dbReference type="CDD" id="cd00124">
    <property type="entry name" value="MYSc"/>
    <property type="match status" value="1"/>
</dbReference>
<accession>A0A914XNE1</accession>
<dbReference type="PANTHER" id="PTHR22692:SF26">
    <property type="entry name" value="SH3 DOMAIN-CONTAINING PROTEIN"/>
    <property type="match status" value="1"/>
</dbReference>
<dbReference type="PROSITE" id="PS50096">
    <property type="entry name" value="IQ"/>
    <property type="match status" value="2"/>
</dbReference>
<dbReference type="SMART" id="SM00139">
    <property type="entry name" value="MyTH4"/>
    <property type="match status" value="1"/>
</dbReference>
<evidence type="ECO:0000256" key="3">
    <source>
        <dbReference type="ARBA" id="ARBA00023123"/>
    </source>
</evidence>
<proteinExistence type="inferred from homology"/>
<dbReference type="InterPro" id="IPR001609">
    <property type="entry name" value="Myosin_head_motor_dom-like"/>
</dbReference>
<dbReference type="InterPro" id="IPR036961">
    <property type="entry name" value="Kinesin_motor_dom_sf"/>
</dbReference>
<dbReference type="GO" id="GO:0003779">
    <property type="term" value="F:actin binding"/>
    <property type="evidence" value="ECO:0007669"/>
    <property type="project" value="UniProtKB-KW"/>
</dbReference>
<dbReference type="SMART" id="SM00242">
    <property type="entry name" value="MYSc"/>
    <property type="match status" value="1"/>
</dbReference>
<reference evidence="10" key="1">
    <citation type="submission" date="2022-11" db="UniProtKB">
        <authorList>
            <consortium name="WormBaseParasite"/>
        </authorList>
    </citation>
    <scope>IDENTIFICATION</scope>
</reference>
<evidence type="ECO:0000313" key="9">
    <source>
        <dbReference type="Proteomes" id="UP000887566"/>
    </source>
</evidence>
<sequence length="1109" mass="125579">MDGPAFHKADTVWFDAGAGYSVPGEVVDVDSENDSVQVINNEGHVSTVVDLKKITPRQETNFDQEDLIQLKDDADAAYLWTLKKRYENKRIYTYIGGVLLAVNPNENLSIYDAAVANQYKNQVLGTLPAHLFALGDHAYSQLLSTGQNQSIIFRFAVPDKDASISLVDFYGFEKYNNNGYEQLCINLANERLHAYFYQTVFKSEQAEYLREHIEWDSQIGSHLDNRRVVDLLTKRPSGILPLLDDECKFPKGSDESFLQKCHLNHLDKSIYGKPRNREKPEFAVKHYAGMTWYTVTGFLDKNRQVILPKAVELFTESQNTTVSQIFAGFMRDQLKAKQNTPITKYVASNFNEALTQLMEKLTMSNPQFVRCIRPNLEKVPHKFDLQLVGQQLRALGVTDTVRMRKRGYPVRFTFAKFVGRYRSILPTSVKGKEEKESVKDILLQQGHRYAQDSQIGETTVFMKEGMAEHLERSREAIATRAAVVIQKYARGSVLRRKYSRKRLAATTLQAGVRGWIARKRCAAKKVELYRDVGEQAKQSKRLQMYEELRKNHEDAEAVNNNQARDHVVTAVEYLDMPDDLVSLMKTAGDHQEKPMTKVYGDFIEHNPHMALPKDLNTMSIEEFAKQHIKGHIFEMRREPIATPFLPKSSDADFHDSLRIFKLILRYMNDSTLKEGQDALLADYIVQMALSQPAQRDEVFVQLCNQTYKNQKEKNAERGWCLMALCAAAFAPSDMLFKPLLSYVQSHADVWKDTLTNCLLRRYCAETNTDRAFPPCSLEQMALRQKLRPVVEAQFADGTVFSAELDSWSTAEEVAERCLRARGIGEPEGWTVGVDAAELCVHTAGTDYLLDILSRLELPANFPASEIPFVISNGRRGDPLHHYHQFQADDEKARKSPSDQSSVPSEPKPERKGASPPRHAGHSPESEPMSAMSGSTLNRRYLQQRSADDQRTHANGPPADPKRGPSVPMQSPPAREHRAPTFGGVQQPVMMMMPMDGRMFGMNPASWQMDNQQNYQQSFVFQHNGQQQAVNGSQGSQQQRSTQQQQHYAPPMSPTPTVFQPVIIPSFIPNMMPMMACMSPTPSSVTCVSPLTVRYNDLVVEFHVCVCACA</sequence>
<feature type="compositionally biased region" description="Low complexity" evidence="6">
    <location>
        <begin position="1032"/>
        <end position="1045"/>
    </location>
</feature>
<dbReference type="Gene3D" id="3.10.20.90">
    <property type="entry name" value="Phosphatidylinositol 3-kinase Catalytic Subunit, Chain A, domain 1"/>
    <property type="match status" value="1"/>
</dbReference>
<dbReference type="InterPro" id="IPR027417">
    <property type="entry name" value="P-loop_NTPase"/>
</dbReference>
<dbReference type="Pfam" id="PF00612">
    <property type="entry name" value="IQ"/>
    <property type="match status" value="2"/>
</dbReference>
<dbReference type="Gene3D" id="6.20.240.20">
    <property type="match status" value="1"/>
</dbReference>
<dbReference type="GO" id="GO:0016459">
    <property type="term" value="C:myosin complex"/>
    <property type="evidence" value="ECO:0007669"/>
    <property type="project" value="UniProtKB-KW"/>
</dbReference>
<name>A0A914XNE1_9BILA</name>
<dbReference type="InterPro" id="IPR000857">
    <property type="entry name" value="MyTH4_dom"/>
</dbReference>
<dbReference type="Gene3D" id="1.20.120.720">
    <property type="entry name" value="Myosin VI head, motor domain, U50 subdomain"/>
    <property type="match status" value="1"/>
</dbReference>
<dbReference type="InterPro" id="IPR038185">
    <property type="entry name" value="MyTH4_dom_sf"/>
</dbReference>
<dbReference type="SUPFAM" id="SSF52540">
    <property type="entry name" value="P-loop containing nucleoside triphosphate hydrolases"/>
    <property type="match status" value="1"/>
</dbReference>
<feature type="compositionally biased region" description="Polar residues" evidence="6">
    <location>
        <begin position="931"/>
        <end position="944"/>
    </location>
</feature>
<dbReference type="InterPro" id="IPR051567">
    <property type="entry name" value="Unconventional_Myosin_ATPase"/>
</dbReference>
<keyword evidence="9" id="KW-1185">Reference proteome</keyword>
<evidence type="ECO:0000256" key="2">
    <source>
        <dbReference type="ARBA" id="ARBA00022840"/>
    </source>
</evidence>
<dbReference type="GO" id="GO:0003774">
    <property type="term" value="F:cytoskeletal motor activity"/>
    <property type="evidence" value="ECO:0007669"/>
    <property type="project" value="InterPro"/>
</dbReference>
<dbReference type="SMART" id="SM00015">
    <property type="entry name" value="IQ"/>
    <property type="match status" value="2"/>
</dbReference>
<evidence type="ECO:0000313" key="10">
    <source>
        <dbReference type="WBParaSite" id="PSAMB.scaffold898size38992.g9634.t1"/>
    </source>
</evidence>
<evidence type="ECO:0000256" key="1">
    <source>
        <dbReference type="ARBA" id="ARBA00022741"/>
    </source>
</evidence>
<dbReference type="Gene3D" id="1.20.5.190">
    <property type="match status" value="1"/>
</dbReference>
<keyword evidence="2" id="KW-0067">ATP-binding</keyword>
<dbReference type="Proteomes" id="UP000887566">
    <property type="component" value="Unplaced"/>
</dbReference>
<dbReference type="GO" id="GO:0005524">
    <property type="term" value="F:ATP binding"/>
    <property type="evidence" value="ECO:0007669"/>
    <property type="project" value="UniProtKB-KW"/>
</dbReference>
<dbReference type="PROSITE" id="PS51456">
    <property type="entry name" value="MYOSIN_MOTOR"/>
    <property type="match status" value="1"/>
</dbReference>
<comment type="caution">
    <text evidence="5">Lacks conserved residue(s) required for the propagation of feature annotation.</text>
</comment>
<evidence type="ECO:0000259" key="7">
    <source>
        <dbReference type="PROSITE" id="PS51016"/>
    </source>
</evidence>
<keyword evidence="4" id="KW-0505">Motor protein</keyword>
<dbReference type="AlphaFoldDB" id="A0A914XNE1"/>
<keyword evidence="1" id="KW-0547">Nucleotide-binding</keyword>
<evidence type="ECO:0000256" key="6">
    <source>
        <dbReference type="SAM" id="MobiDB-lite"/>
    </source>
</evidence>
<dbReference type="Pfam" id="PF00063">
    <property type="entry name" value="Myosin_head"/>
    <property type="match status" value="2"/>
</dbReference>